<dbReference type="PANTHER" id="PTHR33745">
    <property type="entry name" value="RSBT ANTAGONIST PROTEIN RSBS-RELATED"/>
    <property type="match status" value="1"/>
</dbReference>
<dbReference type="Proteomes" id="UP000036045">
    <property type="component" value="Unassembled WGS sequence"/>
</dbReference>
<organism evidence="3 4">
    <name type="scientific">Niallia circulans</name>
    <name type="common">Bacillus circulans</name>
    <dbReference type="NCBI Taxonomy" id="1397"/>
    <lineage>
        <taxon>Bacteria</taxon>
        <taxon>Bacillati</taxon>
        <taxon>Bacillota</taxon>
        <taxon>Bacilli</taxon>
        <taxon>Bacillales</taxon>
        <taxon>Bacillaceae</taxon>
        <taxon>Niallia</taxon>
    </lineage>
</organism>
<evidence type="ECO:0000259" key="2">
    <source>
        <dbReference type="PROSITE" id="PS50801"/>
    </source>
</evidence>
<dbReference type="PATRIC" id="fig|1397.4.peg.3003"/>
<dbReference type="Pfam" id="PF01740">
    <property type="entry name" value="STAS"/>
    <property type="match status" value="1"/>
</dbReference>
<dbReference type="AlphaFoldDB" id="A0A0J1INE6"/>
<keyword evidence="4" id="KW-1185">Reference proteome</keyword>
<dbReference type="CDD" id="cd07041">
    <property type="entry name" value="STAS_RsbR_RsbS_like"/>
    <property type="match status" value="1"/>
</dbReference>
<evidence type="ECO:0000313" key="3">
    <source>
        <dbReference type="EMBL" id="KLV27433.1"/>
    </source>
</evidence>
<dbReference type="Gene3D" id="1.10.490.70">
    <property type="entry name" value="Histidine kinase N-terminal domain"/>
    <property type="match status" value="1"/>
</dbReference>
<dbReference type="Pfam" id="PF14361">
    <property type="entry name" value="RsbRD_N"/>
    <property type="match status" value="1"/>
</dbReference>
<dbReference type="InterPro" id="IPR051932">
    <property type="entry name" value="Bact_StressResp_Reg"/>
</dbReference>
<protein>
    <recommendedName>
        <fullName evidence="2">STAS domain-containing protein</fullName>
    </recommendedName>
</protein>
<comment type="caution">
    <text evidence="3">The sequence shown here is derived from an EMBL/GenBank/DDBJ whole genome shotgun (WGS) entry which is preliminary data.</text>
</comment>
<dbReference type="InterPro" id="IPR036513">
    <property type="entry name" value="STAS_dom_sf"/>
</dbReference>
<evidence type="ECO:0000256" key="1">
    <source>
        <dbReference type="ARBA" id="ARBA00022553"/>
    </source>
</evidence>
<dbReference type="SUPFAM" id="SSF52091">
    <property type="entry name" value="SpoIIaa-like"/>
    <property type="match status" value="1"/>
</dbReference>
<dbReference type="Gene3D" id="3.30.750.24">
    <property type="entry name" value="STAS domain"/>
    <property type="match status" value="1"/>
</dbReference>
<dbReference type="EMBL" id="LDPH01000003">
    <property type="protein sequence ID" value="KLV27433.1"/>
    <property type="molecule type" value="Genomic_DNA"/>
</dbReference>
<feature type="domain" description="STAS" evidence="2">
    <location>
        <begin position="165"/>
        <end position="276"/>
    </location>
</feature>
<accession>A0A0J1INE6</accession>
<dbReference type="PANTHER" id="PTHR33745:SF3">
    <property type="entry name" value="RSBT CO-ANTAGONIST PROTEIN RSBRC"/>
    <property type="match status" value="1"/>
</dbReference>
<sequence>MSLTNHSIYEYVMDKAPSITKTWFAIKDGEPGSIYSENTSPAVEEMLKKQHAFTIQTVISAFLEDESIFVDNLEVWANEVAKSRVELATPVHEVLEALSITRKAIWNTIEQFILEHKEVSTALVLQWSTKYHSTFDQLTNQFTSMYHTFTKEKIHSQEELIQQLSVPVIPITDSIGVLPLIGDIDSLRAKLILETVPVRCKEEGIEHLFIDLSGISSIDTMVLHELMKLTKILSFIGIESTISGLSPDTAQMIAALGIKLGKVSTFSTLKQALSLQEKSLDVAASSISTMPFAKHKP</sequence>
<dbReference type="PROSITE" id="PS50801">
    <property type="entry name" value="STAS"/>
    <property type="match status" value="1"/>
</dbReference>
<proteinExistence type="predicted"/>
<name>A0A0J1INE6_NIACI</name>
<dbReference type="InterPro" id="IPR025751">
    <property type="entry name" value="RsbRD_N_dom"/>
</dbReference>
<keyword evidence="1" id="KW-0597">Phosphoprotein</keyword>
<dbReference type="InterPro" id="IPR002645">
    <property type="entry name" value="STAS_dom"/>
</dbReference>
<gene>
    <name evidence="3" type="ORF">ABW02_04545</name>
</gene>
<reference evidence="3 4" key="1">
    <citation type="submission" date="2015-05" db="EMBL/GenBank/DDBJ databases">
        <title>Whole genome sequence and identification of bacterial endophytes from Costus igneus.</title>
        <authorList>
            <person name="Lee Y.P."/>
            <person name="Gan H.M."/>
            <person name="Eng W."/>
            <person name="Wheatley M.S."/>
            <person name="Caraballo A."/>
            <person name="Polter S."/>
            <person name="Savka M.A."/>
            <person name="Hudson A.O."/>
        </authorList>
    </citation>
    <scope>NUCLEOTIDE SEQUENCE [LARGE SCALE GENOMIC DNA]</scope>
    <source>
        <strain evidence="3 4">RIT379</strain>
    </source>
</reference>
<evidence type="ECO:0000313" key="4">
    <source>
        <dbReference type="Proteomes" id="UP000036045"/>
    </source>
</evidence>